<evidence type="ECO:0000313" key="1">
    <source>
        <dbReference type="EMBL" id="KKM68947.1"/>
    </source>
</evidence>
<gene>
    <name evidence="1" type="ORF">LCGC14_1455700</name>
</gene>
<comment type="caution">
    <text evidence="1">The sequence shown here is derived from an EMBL/GenBank/DDBJ whole genome shotgun (WGS) entry which is preliminary data.</text>
</comment>
<dbReference type="EMBL" id="LAZR01010075">
    <property type="protein sequence ID" value="KKM68947.1"/>
    <property type="molecule type" value="Genomic_DNA"/>
</dbReference>
<reference evidence="1" key="1">
    <citation type="journal article" date="2015" name="Nature">
        <title>Complex archaea that bridge the gap between prokaryotes and eukaryotes.</title>
        <authorList>
            <person name="Spang A."/>
            <person name="Saw J.H."/>
            <person name="Jorgensen S.L."/>
            <person name="Zaremba-Niedzwiedzka K."/>
            <person name="Martijn J."/>
            <person name="Lind A.E."/>
            <person name="van Eijk R."/>
            <person name="Schleper C."/>
            <person name="Guy L."/>
            <person name="Ettema T.J."/>
        </authorList>
    </citation>
    <scope>NUCLEOTIDE SEQUENCE</scope>
</reference>
<sequence length="42" mass="5026">MNKQEILKFLEMFSPEVELFVQISEHKVPIRILTYEISDDNT</sequence>
<dbReference type="AlphaFoldDB" id="A0A0F9MIE7"/>
<proteinExistence type="predicted"/>
<organism evidence="1">
    <name type="scientific">marine sediment metagenome</name>
    <dbReference type="NCBI Taxonomy" id="412755"/>
    <lineage>
        <taxon>unclassified sequences</taxon>
        <taxon>metagenomes</taxon>
        <taxon>ecological metagenomes</taxon>
    </lineage>
</organism>
<accession>A0A0F9MIE7</accession>
<protein>
    <submittedName>
        <fullName evidence="1">Uncharacterized protein</fullName>
    </submittedName>
</protein>
<name>A0A0F9MIE7_9ZZZZ</name>
<feature type="non-terminal residue" evidence="1">
    <location>
        <position position="42"/>
    </location>
</feature>